<feature type="compositionally biased region" description="Basic and acidic residues" evidence="1">
    <location>
        <begin position="448"/>
        <end position="457"/>
    </location>
</feature>
<feature type="compositionally biased region" description="Polar residues" evidence="1">
    <location>
        <begin position="1619"/>
        <end position="1647"/>
    </location>
</feature>
<feature type="compositionally biased region" description="Polar residues" evidence="1">
    <location>
        <begin position="932"/>
        <end position="942"/>
    </location>
</feature>
<feature type="compositionally biased region" description="Polar residues" evidence="1">
    <location>
        <begin position="1299"/>
        <end position="1333"/>
    </location>
</feature>
<evidence type="ECO:0000313" key="3">
    <source>
        <dbReference type="Proteomes" id="UP000250275"/>
    </source>
</evidence>
<dbReference type="OrthoDB" id="5831756at2759"/>
<feature type="region of interest" description="Disordered" evidence="1">
    <location>
        <begin position="984"/>
        <end position="1026"/>
    </location>
</feature>
<feature type="region of interest" description="Disordered" evidence="1">
    <location>
        <begin position="741"/>
        <end position="765"/>
    </location>
</feature>
<feature type="compositionally biased region" description="Basic and acidic residues" evidence="1">
    <location>
        <begin position="943"/>
        <end position="952"/>
    </location>
</feature>
<feature type="compositionally biased region" description="Low complexity" evidence="1">
    <location>
        <begin position="1471"/>
        <end position="1485"/>
    </location>
</feature>
<sequence>MCTDNLKCLYWQQLDSMLRLTSNRPVHKGSTLWPTTTSQARDSQFRPKPFITSLTRGKSIGSKLTITGQARGTSARPNVNTTCYSHALLICSTDVPVPGWRTPMHFGRRGGEARSGIARAAWWGRPVVGEVERVGRERNLGSRGREGSKKRTTRAAETLSCQGLTLFLIASRPKLETANGAWLLASIAGKESLGPINHLLAGSVTGIEIGDGTNRLRIRTGGSVTPLGSSRELRTGDYNSLGPINHLLAGSVTGIEIGDGTNRLRIRTGGSVTPLGSSRELRTGDYNSLGPINHLLAGSVTGIEIGDGTNRLRIRTGGSVTPLGSSRDLRTGDYNRAIRVIDLETFLRPGLAELEATWGRRVTVLVRVLSARREFFMPVVSPLETVASHPRNCRLTTGRRIGEAASSVLSPIRVPIKSNRCRLETVETAETPAINHFPTDVYLFERPREHGGGRSAEEAGNAEQHDGPGSTGRTGTTTDIVQYRPLKGPRGTLAAFRIKIDRSAMLDSFIFPLYPRPPSIRVLYAIAIALSTECARGYFQSTSTVWNATPIVGYRPSRIVGNLPLKIPPPVREKEEKRKKQTTLAGYSEDSDYTSDLNYPVGGQGANSSASQFRTAANQLATPQRSLETSRENSYERDDHQIPATVGGRLAPSNYGGYGSGHSPRYDEPYPEEGPPQRYSQSQHASESSEPLFYNSRPRHYKEYRRRKHTWDYEDSQDGWYSEGYDYHGTRVDETRIYSDTEYYPSNTTSTSRRRGPHRRPSLERQMTLYDDHSYYTDGYSSDGRVGKMSATYPECQRDIRYNEYYDSSTRYGYQDERYGQDDEDRQWDSGGKWYLATSTYYENKRNRKTLPQRPASSIGIHRPDYRPTVTRQRSYESEELNYSGHSTRRRKPLQPQQRPPSRQEGTGKKLPPTPTKPSNVVINRKLVSLPATPSRQLPKTRTPSEESYYKSDYNEDYNYAYRSQDNLPQDTYIDSIYSEQSGYDQMHAPGKTQYAEDSQYGSSYTPQVDDQYGRPYQEPQTQDTYDQSYLQNSYKDEYQKPYVQQNTQVYQDTYQDMTYPNVSQPNDQYTSQPNDQYRKTSRDMIIEDNYQVMGYDQNNVQYQDRKKVPAAYKEDTYQEQYDGYSVSVPSSVYDQNNVTNTYNQYQQEQYDSQYNINTSTGYQKVYPDTYNQETYNTEAYSQETYNQDTYIQDTQDTYNQGTYNQQDTYNQVPITSQSNYEDTYTKPQKDYVDYQAPYSKEDSGSITYKNDYQDQYQEPYDQYEESYHDSYQGSFEERYNESPAASSERKLSEVPELSVTTPRGQTKANGYQSNDSDYYFTSQESQDVSSTGSRRKKLEKRKPSPLVQQNTDSLESKDDELKESIETAVSSISSIPQKKGISEYPTTVESTPVAPTLIESPQSTVQPPTTMVNHVTANHVPTSMTVTAMVHTAANGKRLTRTESYQEEVIEDEEYPEIIPKEPQRKDSQLSHQSQLSQHSQHSQHSQKPKLTRRDSYASDHFPEESYSRRDSYAQSTRKDSFSSTTQESFKPPLTRTDSYQKRGSYAQNFGGLQPISRAESYQRGYFKDQESIEEPEVGLSNAVNDDYKMRDESLERYERGDEAMLRDSREDSLVDTYKTSPPMSHTDSPRGSITKQASLEESVQMDTPPRSPPEPPPDKELLEMVGAAPVPTQLKERPEMTARQRWHWAYNQIVMQLRKPKHPVKPKARSQSVLGVEDYVCEISRPRATNIVKIRNSVKLIDVVTGKYIQELALVTACYVPESRNVFA</sequence>
<evidence type="ECO:0000256" key="1">
    <source>
        <dbReference type="SAM" id="MobiDB-lite"/>
    </source>
</evidence>
<feature type="compositionally biased region" description="Basic and acidic residues" evidence="1">
    <location>
        <begin position="628"/>
        <end position="641"/>
    </location>
</feature>
<keyword evidence="3" id="KW-1185">Reference proteome</keyword>
<name>A0A310SLX3_9HYME</name>
<feature type="compositionally biased region" description="Low complexity" evidence="1">
    <location>
        <begin position="467"/>
        <end position="478"/>
    </location>
</feature>
<dbReference type="EMBL" id="KQ764228">
    <property type="protein sequence ID" value="OAD54569.1"/>
    <property type="molecule type" value="Genomic_DNA"/>
</dbReference>
<feature type="compositionally biased region" description="Basic and acidic residues" evidence="1">
    <location>
        <begin position="1460"/>
        <end position="1470"/>
    </location>
</feature>
<feature type="compositionally biased region" description="Polar residues" evidence="1">
    <location>
        <begin position="996"/>
        <end position="1009"/>
    </location>
</feature>
<feature type="compositionally biased region" description="Basic and acidic residues" evidence="1">
    <location>
        <begin position="1493"/>
        <end position="1522"/>
    </location>
</feature>
<feature type="compositionally biased region" description="Low complexity" evidence="1">
    <location>
        <begin position="894"/>
        <end position="904"/>
    </location>
</feature>
<feature type="compositionally biased region" description="Polar residues" evidence="1">
    <location>
        <begin position="606"/>
        <end position="627"/>
    </location>
</feature>
<organism evidence="2 3">
    <name type="scientific">Eufriesea mexicana</name>
    <dbReference type="NCBI Taxonomy" id="516756"/>
    <lineage>
        <taxon>Eukaryota</taxon>
        <taxon>Metazoa</taxon>
        <taxon>Ecdysozoa</taxon>
        <taxon>Arthropoda</taxon>
        <taxon>Hexapoda</taxon>
        <taxon>Insecta</taxon>
        <taxon>Pterygota</taxon>
        <taxon>Neoptera</taxon>
        <taxon>Endopterygota</taxon>
        <taxon>Hymenoptera</taxon>
        <taxon>Apocrita</taxon>
        <taxon>Aculeata</taxon>
        <taxon>Apoidea</taxon>
        <taxon>Anthophila</taxon>
        <taxon>Apidae</taxon>
        <taxon>Eufriesea</taxon>
    </lineage>
</organism>
<feature type="region of interest" description="Disordered" evidence="1">
    <location>
        <begin position="846"/>
        <end position="952"/>
    </location>
</feature>
<feature type="compositionally biased region" description="Basic and acidic residues" evidence="1">
    <location>
        <begin position="1600"/>
        <end position="1614"/>
    </location>
</feature>
<feature type="region of interest" description="Disordered" evidence="1">
    <location>
        <begin position="1439"/>
        <end position="1557"/>
    </location>
</feature>
<feature type="region of interest" description="Disordered" evidence="1">
    <location>
        <begin position="1265"/>
        <end position="1361"/>
    </location>
</feature>
<feature type="region of interest" description="Disordered" evidence="1">
    <location>
        <begin position="1600"/>
        <end position="1662"/>
    </location>
</feature>
<dbReference type="Proteomes" id="UP000250275">
    <property type="component" value="Unassembled WGS sequence"/>
</dbReference>
<feature type="compositionally biased region" description="Polar residues" evidence="1">
    <location>
        <begin position="678"/>
        <end position="689"/>
    </location>
</feature>
<proteinExistence type="predicted"/>
<feature type="region of interest" description="Disordered" evidence="1">
    <location>
        <begin position="571"/>
        <end position="696"/>
    </location>
</feature>
<protein>
    <submittedName>
        <fullName evidence="2">Uncharacterized protein</fullName>
    </submittedName>
</protein>
<gene>
    <name evidence="2" type="ORF">WN48_06561</name>
</gene>
<reference evidence="2 3" key="1">
    <citation type="submission" date="2015-07" db="EMBL/GenBank/DDBJ databases">
        <title>The genome of Eufriesea mexicana.</title>
        <authorList>
            <person name="Pan H."/>
            <person name="Kapheim K."/>
        </authorList>
    </citation>
    <scope>NUCLEOTIDE SEQUENCE [LARGE SCALE GENOMIC DNA]</scope>
    <source>
        <strain evidence="2">0111107269</strain>
        <tissue evidence="2">Whole body</tissue>
    </source>
</reference>
<accession>A0A310SLX3</accession>
<feature type="region of interest" description="Disordered" evidence="1">
    <location>
        <begin position="448"/>
        <end position="478"/>
    </location>
</feature>
<evidence type="ECO:0000313" key="2">
    <source>
        <dbReference type="EMBL" id="OAD54569.1"/>
    </source>
</evidence>
<feature type="compositionally biased region" description="Acidic residues" evidence="1">
    <location>
        <begin position="1446"/>
        <end position="1457"/>
    </location>
</feature>